<comment type="caution">
    <text evidence="1">The sequence shown here is derived from an EMBL/GenBank/DDBJ whole genome shotgun (WGS) entry which is preliminary data.</text>
</comment>
<organism evidence="1 2">
    <name type="scientific">Amphibiibacter pelophylacis</name>
    <dbReference type="NCBI Taxonomy" id="1799477"/>
    <lineage>
        <taxon>Bacteria</taxon>
        <taxon>Pseudomonadati</taxon>
        <taxon>Pseudomonadota</taxon>
        <taxon>Betaproteobacteria</taxon>
        <taxon>Burkholderiales</taxon>
        <taxon>Sphaerotilaceae</taxon>
        <taxon>Amphibiibacter</taxon>
    </lineage>
</organism>
<evidence type="ECO:0000313" key="2">
    <source>
        <dbReference type="Proteomes" id="UP001364695"/>
    </source>
</evidence>
<gene>
    <name evidence="1" type="ORF">RV045_05885</name>
</gene>
<proteinExistence type="predicted"/>
<accession>A0ACC6P162</accession>
<reference evidence="1" key="1">
    <citation type="submission" date="2023-10" db="EMBL/GenBank/DDBJ databases">
        <title>Amphibacter perezi, gen. nov., sp. nov. a novel taxa of the family Comamonadaceae, class Betaproteobacteria isolated from the skin microbiota of Pelophylax perezi from different populations.</title>
        <authorList>
            <person name="Costa S."/>
            <person name="Proenca D.N."/>
            <person name="Lopes I."/>
            <person name="Morais P.V."/>
        </authorList>
    </citation>
    <scope>NUCLEOTIDE SEQUENCE</scope>
    <source>
        <strain evidence="1">SL12-8</strain>
    </source>
</reference>
<sequence length="308" mass="32672">MKLPLALAIALLSGGLGLARADDTACAQREGVSVQILGSGGPVADDARASTGNLIWRDGKSVALIDAGGGIFLRFGEARARIEDLDFVALTHFHTDHSADFPALVKSAFFIERNRNLPVFGPSSNAIFPGLNGFLNGMLGPKKGVYRYLSGFLDGKGQEFSLEPTEVDARKATATQVFSKGDVRVQAVGVPHGRVPSVGYAIEVGPYKMVFSGDQNTQDPRLARIAMNADLLVFPLALPEEAGPGARQLHAVPSQIADFATATHARKLVLTHLMAASLSALDESLAIIRQRYSGPVVVAQDLMCLPLD</sequence>
<evidence type="ECO:0000313" key="1">
    <source>
        <dbReference type="EMBL" id="MEJ7137962.1"/>
    </source>
</evidence>
<dbReference type="EMBL" id="JAWDIE010000007">
    <property type="protein sequence ID" value="MEJ7137962.1"/>
    <property type="molecule type" value="Genomic_DNA"/>
</dbReference>
<name>A0ACC6P162_9BURK</name>
<dbReference type="Proteomes" id="UP001364695">
    <property type="component" value="Unassembled WGS sequence"/>
</dbReference>
<protein>
    <submittedName>
        <fullName evidence="1">MBL fold metallo-hydrolase</fullName>
    </submittedName>
</protein>
<keyword evidence="2" id="KW-1185">Reference proteome</keyword>